<dbReference type="GO" id="GO:0033816">
    <property type="term" value="F:diaminobutyrate acetyltransferase activity"/>
    <property type="evidence" value="ECO:0007669"/>
    <property type="project" value="UniProtKB-EC"/>
</dbReference>
<dbReference type="InterPro" id="IPR016181">
    <property type="entry name" value="Acyl_CoA_acyltransferase"/>
</dbReference>
<dbReference type="Pfam" id="PF00583">
    <property type="entry name" value="Acetyltransf_1"/>
    <property type="match status" value="1"/>
</dbReference>
<evidence type="ECO:0000259" key="9">
    <source>
        <dbReference type="PROSITE" id="PS51186"/>
    </source>
</evidence>
<dbReference type="PROSITE" id="PS51186">
    <property type="entry name" value="GNAT"/>
    <property type="match status" value="1"/>
</dbReference>
<dbReference type="PIRSF" id="PIRSF037663">
    <property type="entry name" value="Acetyltransf_GNAT_prd"/>
    <property type="match status" value="1"/>
</dbReference>
<dbReference type="UniPathway" id="UPA00067">
    <property type="reaction ID" value="UER00122"/>
</dbReference>
<evidence type="ECO:0000256" key="7">
    <source>
        <dbReference type="ARBA" id="ARBA00048924"/>
    </source>
</evidence>
<evidence type="ECO:0000313" key="11">
    <source>
        <dbReference type="Proteomes" id="UP000092695"/>
    </source>
</evidence>
<evidence type="ECO:0000256" key="1">
    <source>
        <dbReference type="ARBA" id="ARBA00004978"/>
    </source>
</evidence>
<organism evidence="10 11">
    <name type="scientific">Woeseia oceani</name>
    <dbReference type="NCBI Taxonomy" id="1548547"/>
    <lineage>
        <taxon>Bacteria</taxon>
        <taxon>Pseudomonadati</taxon>
        <taxon>Pseudomonadota</taxon>
        <taxon>Gammaproteobacteria</taxon>
        <taxon>Woeseiales</taxon>
        <taxon>Woeseiaceae</taxon>
        <taxon>Woeseia</taxon>
    </lineage>
</organism>
<accession>A0A193LKI3</accession>
<dbReference type="Proteomes" id="UP000092695">
    <property type="component" value="Chromosome"/>
</dbReference>
<reference evidence="10 11" key="1">
    <citation type="submission" date="2016-06" db="EMBL/GenBank/DDBJ databases">
        <title>Complete genome sequence of a deep-branching marine Gamma Proteobacterium Woeseia oceani type strain XK5.</title>
        <authorList>
            <person name="Mu D."/>
            <person name="Du Z."/>
        </authorList>
    </citation>
    <scope>NUCLEOTIDE SEQUENCE [LARGE SCALE GENOMIC DNA]</scope>
    <source>
        <strain evidence="10 11">XK5</strain>
    </source>
</reference>
<evidence type="ECO:0000256" key="5">
    <source>
        <dbReference type="ARBA" id="ARBA00022679"/>
    </source>
</evidence>
<dbReference type="EMBL" id="CP016268">
    <property type="protein sequence ID" value="ANO52938.1"/>
    <property type="molecule type" value="Genomic_DNA"/>
</dbReference>
<evidence type="ECO:0000256" key="4">
    <source>
        <dbReference type="ARBA" id="ARBA00017935"/>
    </source>
</evidence>
<dbReference type="SUPFAM" id="SSF55729">
    <property type="entry name" value="Acyl-CoA N-acyltransferases (Nat)"/>
    <property type="match status" value="1"/>
</dbReference>
<dbReference type="CDD" id="cd04301">
    <property type="entry name" value="NAT_SF"/>
    <property type="match status" value="1"/>
</dbReference>
<evidence type="ECO:0000256" key="3">
    <source>
        <dbReference type="ARBA" id="ARBA00012355"/>
    </source>
</evidence>
<comment type="function">
    <text evidence="8">Catalyzes the acetylation of L-2,4-diaminobutyrate (DABA) to gamma-N-acetyl-alpha,gamma-diaminobutyric acid (ADABA) with acetyl coenzyme A.</text>
</comment>
<dbReference type="NCBIfam" id="TIGR02406">
    <property type="entry name" value="ectoine_EctA"/>
    <property type="match status" value="1"/>
</dbReference>
<dbReference type="Gene3D" id="3.40.630.30">
    <property type="match status" value="1"/>
</dbReference>
<comment type="similarity">
    <text evidence="2 8">Belongs to the acetyltransferase family. EctA subfamily.</text>
</comment>
<dbReference type="InterPro" id="IPR017255">
    <property type="entry name" value="AcTrfase_GNAT_prd"/>
</dbReference>
<evidence type="ECO:0000313" key="10">
    <source>
        <dbReference type="EMBL" id="ANO52938.1"/>
    </source>
</evidence>
<dbReference type="KEGG" id="woc:BA177_02630"/>
<dbReference type="EC" id="2.3.1.178" evidence="3 8"/>
<name>A0A193LKI3_9GAMM</name>
<dbReference type="InterPro" id="IPR000182">
    <property type="entry name" value="GNAT_dom"/>
</dbReference>
<evidence type="ECO:0000256" key="2">
    <source>
        <dbReference type="ARBA" id="ARBA00010712"/>
    </source>
</evidence>
<dbReference type="GO" id="GO:0019491">
    <property type="term" value="P:ectoine biosynthetic process"/>
    <property type="evidence" value="ECO:0007669"/>
    <property type="project" value="UniProtKB-UniPathway"/>
</dbReference>
<feature type="domain" description="N-acetyltransferase" evidence="9">
    <location>
        <begin position="1"/>
        <end position="154"/>
    </location>
</feature>
<gene>
    <name evidence="8" type="primary">ectA</name>
    <name evidence="10" type="ORF">BA177_02630</name>
</gene>
<evidence type="ECO:0000256" key="6">
    <source>
        <dbReference type="ARBA" id="ARBA00023315"/>
    </source>
</evidence>
<sequence length="170" mass="18322">MLRKPTGQDGIAINRLIAACPPLDQNSVYCNLLQCTDFADTCIVAERAGRIVGWISAYRSPKANDTLFIWQVAVHEDARGSGLAGRMLDDLLARDECAGIARLQTTITPDNQGSFALFRSLAARIDAPFHEAAGFESQTHFQGLHASERLITIGPVAGSGARQRPLQSAS</sequence>
<keyword evidence="11" id="KW-1185">Reference proteome</keyword>
<dbReference type="STRING" id="1548547.BA177_02630"/>
<dbReference type="RefSeq" id="WP_068618781.1">
    <property type="nucleotide sequence ID" value="NZ_CP016268.1"/>
</dbReference>
<evidence type="ECO:0000256" key="8">
    <source>
        <dbReference type="RuleBase" id="RU365045"/>
    </source>
</evidence>
<protein>
    <recommendedName>
        <fullName evidence="4 8">L-2,4-diaminobutyric acid acetyltransferase</fullName>
        <shortName evidence="8">DABA acetyltransferase</shortName>
        <ecNumber evidence="3 8">2.3.1.178</ecNumber>
    </recommendedName>
</protein>
<dbReference type="AlphaFoldDB" id="A0A193LKI3"/>
<keyword evidence="6 8" id="KW-0012">Acyltransferase</keyword>
<comment type="catalytic activity">
    <reaction evidence="7 8">
        <text>L-2,4-diaminobutanoate + acetyl-CoA = (2S)-4-acetamido-2-aminobutanoate + CoA + H(+)</text>
        <dbReference type="Rhea" id="RHEA:16901"/>
        <dbReference type="ChEBI" id="CHEBI:15378"/>
        <dbReference type="ChEBI" id="CHEBI:57287"/>
        <dbReference type="ChEBI" id="CHEBI:57288"/>
        <dbReference type="ChEBI" id="CHEBI:58761"/>
        <dbReference type="ChEBI" id="CHEBI:58929"/>
        <dbReference type="EC" id="2.3.1.178"/>
    </reaction>
</comment>
<proteinExistence type="inferred from homology"/>
<comment type="pathway">
    <text evidence="1 8">Amine and polyamine biosynthesis; ectoine biosynthesis; L-ectoine from L-aspartate 4-semialdehyde: step 2/3.</text>
</comment>
<keyword evidence="5 8" id="KW-0808">Transferase</keyword>
<dbReference type="InterPro" id="IPR012772">
    <property type="entry name" value="Ectoine_EctA"/>
</dbReference>